<evidence type="ECO:0000256" key="3">
    <source>
        <dbReference type="ARBA" id="ARBA00022842"/>
    </source>
</evidence>
<gene>
    <name evidence="4" type="ORF">FNAPI_644</name>
</gene>
<reference evidence="4 5" key="1">
    <citation type="submission" date="2020-05" db="EMBL/GenBank/DDBJ databases">
        <title>Identification and distribution of gene clusters putatively required for synthesis of sphingolipid metabolism inhibitors in phylogenetically diverse species of the filamentous fungus Fusarium.</title>
        <authorList>
            <person name="Kim H.-S."/>
            <person name="Busman M."/>
            <person name="Brown D.W."/>
            <person name="Divon H."/>
            <person name="Uhlig S."/>
            <person name="Proctor R.H."/>
        </authorList>
    </citation>
    <scope>NUCLEOTIDE SEQUENCE [LARGE SCALE GENOMIC DNA]</scope>
    <source>
        <strain evidence="4 5">NRRL 25196</strain>
    </source>
</reference>
<dbReference type="GO" id="GO:0046165">
    <property type="term" value="P:alcohol biosynthetic process"/>
    <property type="evidence" value="ECO:0007669"/>
    <property type="project" value="UniProtKB-ARBA"/>
</dbReference>
<protein>
    <submittedName>
        <fullName evidence="4">Terpenoid synthase</fullName>
    </submittedName>
</protein>
<sequence length="716" mass="81605">MGQQSFIRNSIPLPRHTYEGEEYFCRFTPRIHRDARLSDAGSWQCQVDFLKSSNDARAGADRNKDVHSYAVGCINPVVGNFTALCACEALSDRLALTTYMVEYAYIHDDVIEYSEKKDESHLQKANKQLMEGLTLEGDTSRGPKSKDHVQRRQLQAKMVMELMEVDKEQAKETLRLWKEMSEVSVQIRDMKFTVLQDYLKFRVVDAGCPWTMSLLCFSMDFKLSPDEEKKTADITSAAYDSWVLVNDYFSWEKEWSNYQSNGATGREEGKKMLRKEIISREDKYCSLKDEFLAKGAATEKTRQWLQLLDLVTAGNFAWSMTTARYRAGAPDVYPALWKHCADKESDTESLGRPISVNARAMADNIDVVLHDRKYLDLSTHEVTLESREWKTGDDRTSVANNKKPQKSQLGHTWSIRQYEDMVLQPQKYLEMMPSKGFRNAIIDGLEVWYQVPEKPLTIIRDIVNHLHSASLMFDDIEDNSPLRRGYPATHVVFGVNQTINSASLLMLKALKAAESLSSRASRMLLDLLIEGHIGQGMDLYWTYHTSVPTEEEYFTMVDGKTGSLFTLLAELMRSEATAHRDLDVSLLMKLVGRFFQARDDYQNLCCNEYTEKKGFAEDIGEGKISLPLIHALASKSPEQGRLLSILQQRKCGNGLCPEVRKLALKDMIAAGGMEYAKKTALGLQDSVTETLSMYESKVGEKNWLLRLAQKKLEIEH</sequence>
<keyword evidence="1" id="KW-0808">Transferase</keyword>
<evidence type="ECO:0000313" key="5">
    <source>
        <dbReference type="Proteomes" id="UP000574317"/>
    </source>
</evidence>
<dbReference type="SUPFAM" id="SSF48576">
    <property type="entry name" value="Terpenoid synthases"/>
    <property type="match status" value="2"/>
</dbReference>
<name>A0A8H5NKI0_9HYPO</name>
<accession>A0A8H5NKI0</accession>
<evidence type="ECO:0000256" key="2">
    <source>
        <dbReference type="ARBA" id="ARBA00022723"/>
    </source>
</evidence>
<dbReference type="GO" id="GO:0008299">
    <property type="term" value="P:isoprenoid biosynthetic process"/>
    <property type="evidence" value="ECO:0007669"/>
    <property type="project" value="InterPro"/>
</dbReference>
<proteinExistence type="predicted"/>
<dbReference type="PANTHER" id="PTHR12001">
    <property type="entry name" value="GERANYLGERANYL PYROPHOSPHATE SYNTHASE"/>
    <property type="match status" value="1"/>
</dbReference>
<dbReference type="EMBL" id="JAAOAO010000022">
    <property type="protein sequence ID" value="KAF5567475.1"/>
    <property type="molecule type" value="Genomic_DNA"/>
</dbReference>
<organism evidence="4 5">
    <name type="scientific">Fusarium napiforme</name>
    <dbReference type="NCBI Taxonomy" id="42672"/>
    <lineage>
        <taxon>Eukaryota</taxon>
        <taxon>Fungi</taxon>
        <taxon>Dikarya</taxon>
        <taxon>Ascomycota</taxon>
        <taxon>Pezizomycotina</taxon>
        <taxon>Sordariomycetes</taxon>
        <taxon>Hypocreomycetidae</taxon>
        <taxon>Hypocreales</taxon>
        <taxon>Nectriaceae</taxon>
        <taxon>Fusarium</taxon>
        <taxon>Fusarium fujikuroi species complex</taxon>
    </lineage>
</organism>
<evidence type="ECO:0000256" key="1">
    <source>
        <dbReference type="ARBA" id="ARBA00022679"/>
    </source>
</evidence>
<keyword evidence="3" id="KW-0460">Magnesium</keyword>
<dbReference type="Proteomes" id="UP000574317">
    <property type="component" value="Unassembled WGS sequence"/>
</dbReference>
<evidence type="ECO:0000313" key="4">
    <source>
        <dbReference type="EMBL" id="KAF5567475.1"/>
    </source>
</evidence>
<dbReference type="PROSITE" id="PS00723">
    <property type="entry name" value="POLYPRENYL_SYNTHASE_1"/>
    <property type="match status" value="1"/>
</dbReference>
<dbReference type="GO" id="GO:0004659">
    <property type="term" value="F:prenyltransferase activity"/>
    <property type="evidence" value="ECO:0007669"/>
    <property type="project" value="InterPro"/>
</dbReference>
<dbReference type="Pfam" id="PF19086">
    <property type="entry name" value="Terpene_syn_C_2"/>
    <property type="match status" value="1"/>
</dbReference>
<dbReference type="GO" id="GO:0046872">
    <property type="term" value="F:metal ion binding"/>
    <property type="evidence" value="ECO:0007669"/>
    <property type="project" value="UniProtKB-KW"/>
</dbReference>
<comment type="caution">
    <text evidence="4">The sequence shown here is derived from an EMBL/GenBank/DDBJ whole genome shotgun (WGS) entry which is preliminary data.</text>
</comment>
<dbReference type="InterPro" id="IPR000092">
    <property type="entry name" value="Polyprenyl_synt"/>
</dbReference>
<dbReference type="InterPro" id="IPR008949">
    <property type="entry name" value="Isoprenoid_synthase_dom_sf"/>
</dbReference>
<dbReference type="AlphaFoldDB" id="A0A8H5NKI0"/>
<keyword evidence="2" id="KW-0479">Metal-binding</keyword>
<dbReference type="Pfam" id="PF00348">
    <property type="entry name" value="polyprenyl_synt"/>
    <property type="match status" value="1"/>
</dbReference>
<dbReference type="Gene3D" id="1.10.600.10">
    <property type="entry name" value="Farnesyl Diphosphate Synthase"/>
    <property type="match status" value="2"/>
</dbReference>
<dbReference type="SFLD" id="SFLDS00005">
    <property type="entry name" value="Isoprenoid_Synthase_Type_I"/>
    <property type="match status" value="1"/>
</dbReference>
<dbReference type="PANTHER" id="PTHR12001:SF72">
    <property type="entry name" value="THIJ_PFPI FAMILY PROTEIN (AFU_ORTHOLOGUE AFUA_3G01210)-RELATED"/>
    <property type="match status" value="1"/>
</dbReference>
<dbReference type="GO" id="GO:0043386">
    <property type="term" value="P:mycotoxin biosynthetic process"/>
    <property type="evidence" value="ECO:0007669"/>
    <property type="project" value="UniProtKB-ARBA"/>
</dbReference>
<dbReference type="InterPro" id="IPR033749">
    <property type="entry name" value="Polyprenyl_synt_CS"/>
</dbReference>
<keyword evidence="5" id="KW-1185">Reference proteome</keyword>